<feature type="domain" description="HTH araC/xylS-type" evidence="16">
    <location>
        <begin position="875"/>
        <end position="974"/>
    </location>
</feature>
<feature type="repeat" description="TPR" evidence="13">
    <location>
        <begin position="158"/>
        <end position="191"/>
    </location>
</feature>
<dbReference type="FunFam" id="3.30.565.10:FF:000037">
    <property type="entry name" value="Hybrid sensor histidine kinase/response regulator"/>
    <property type="match status" value="1"/>
</dbReference>
<dbReference type="Proteomes" id="UP000295807">
    <property type="component" value="Unassembled WGS sequence"/>
</dbReference>
<accession>A0A4R3KX48</accession>
<dbReference type="InterPro" id="IPR004358">
    <property type="entry name" value="Sig_transdc_His_kin-like_C"/>
</dbReference>
<dbReference type="GO" id="GO:0005524">
    <property type="term" value="F:ATP binding"/>
    <property type="evidence" value="ECO:0007669"/>
    <property type="project" value="UniProtKB-KW"/>
</dbReference>
<evidence type="ECO:0000259" key="18">
    <source>
        <dbReference type="PROSITE" id="PS50110"/>
    </source>
</evidence>
<keyword evidence="13" id="KW-0802">TPR repeat</keyword>
<keyword evidence="6" id="KW-0418">Kinase</keyword>
<feature type="compositionally biased region" description="Basic and acidic residues" evidence="14">
    <location>
        <begin position="715"/>
        <end position="724"/>
    </location>
</feature>
<dbReference type="InterPro" id="IPR036097">
    <property type="entry name" value="HisK_dim/P_sf"/>
</dbReference>
<feature type="region of interest" description="Disordered" evidence="14">
    <location>
        <begin position="678"/>
        <end position="725"/>
    </location>
</feature>
<feature type="modified residue" description="4-aspartylphosphate" evidence="12">
    <location>
        <position position="776"/>
    </location>
</feature>
<keyword evidence="9" id="KW-0805">Transcription regulation</keyword>
<evidence type="ECO:0000313" key="20">
    <source>
        <dbReference type="Proteomes" id="UP000295807"/>
    </source>
</evidence>
<dbReference type="PANTHER" id="PTHR43547:SF2">
    <property type="entry name" value="HYBRID SIGNAL TRANSDUCTION HISTIDINE KINASE C"/>
    <property type="match status" value="1"/>
</dbReference>
<keyword evidence="7" id="KW-0067">ATP-binding</keyword>
<dbReference type="SUPFAM" id="SSF48452">
    <property type="entry name" value="TPR-like"/>
    <property type="match status" value="2"/>
</dbReference>
<keyword evidence="3 12" id="KW-0597">Phosphoprotein</keyword>
<comment type="caution">
    <text evidence="19">The sequence shown here is derived from an EMBL/GenBank/DDBJ whole genome shotgun (WGS) entry which is preliminary data.</text>
</comment>
<evidence type="ECO:0000256" key="6">
    <source>
        <dbReference type="ARBA" id="ARBA00022777"/>
    </source>
</evidence>
<evidence type="ECO:0000256" key="12">
    <source>
        <dbReference type="PROSITE-ProRule" id="PRU00169"/>
    </source>
</evidence>
<comment type="catalytic activity">
    <reaction evidence="1">
        <text>ATP + protein L-histidine = ADP + protein N-phospho-L-histidine.</text>
        <dbReference type="EC" id="2.7.13.3"/>
    </reaction>
</comment>
<feature type="compositionally biased region" description="Low complexity" evidence="14">
    <location>
        <begin position="694"/>
        <end position="704"/>
    </location>
</feature>
<evidence type="ECO:0000256" key="15">
    <source>
        <dbReference type="SAM" id="Phobius"/>
    </source>
</evidence>
<dbReference type="InterPro" id="IPR018060">
    <property type="entry name" value="HTH_AraC"/>
</dbReference>
<keyword evidence="20" id="KW-1185">Reference proteome</keyword>
<dbReference type="SMART" id="SM00388">
    <property type="entry name" value="HisKA"/>
    <property type="match status" value="1"/>
</dbReference>
<evidence type="ECO:0000259" key="16">
    <source>
        <dbReference type="PROSITE" id="PS01124"/>
    </source>
</evidence>
<dbReference type="CDD" id="cd00082">
    <property type="entry name" value="HisKA"/>
    <property type="match status" value="1"/>
</dbReference>
<dbReference type="SUPFAM" id="SSF55874">
    <property type="entry name" value="ATPase domain of HSP90 chaperone/DNA topoisomerase II/histidine kinase"/>
    <property type="match status" value="1"/>
</dbReference>
<evidence type="ECO:0000256" key="10">
    <source>
        <dbReference type="ARBA" id="ARBA00023125"/>
    </source>
</evidence>
<dbReference type="EC" id="2.7.13.3" evidence="2"/>
<keyword evidence="8" id="KW-0902">Two-component regulatory system</keyword>
<dbReference type="SMART" id="SM00028">
    <property type="entry name" value="TPR"/>
    <property type="match status" value="6"/>
</dbReference>
<keyword evidence="15" id="KW-0812">Transmembrane</keyword>
<dbReference type="PROSITE" id="PS50110">
    <property type="entry name" value="RESPONSE_REGULATORY"/>
    <property type="match status" value="1"/>
</dbReference>
<evidence type="ECO:0000256" key="13">
    <source>
        <dbReference type="PROSITE-ProRule" id="PRU00339"/>
    </source>
</evidence>
<dbReference type="PROSITE" id="PS01124">
    <property type="entry name" value="HTH_ARAC_FAMILY_2"/>
    <property type="match status" value="1"/>
</dbReference>
<dbReference type="InterPro" id="IPR003594">
    <property type="entry name" value="HATPase_dom"/>
</dbReference>
<sequence>MPILIVSILFSAAARCQDTSVTDSLLRQLELSEADSSRVNTYLALWYQYYRSDNMKALEYAGKAKQLAEKIGYTQGQAVAAYRLGSQYNRLREFDKAKIEFNISIALAKSVNDSNALASALAGLARIHRENTAIDSATAAYLEAMAIFESSGDRNAVAMIHNDLGNLYKRQRLFGKALSHYKKALEIVRKLGFLPGISACLTNIGAVYQEQGKHDEALSFQEEALGIKREMGDKLGEARVLHELGNIHRLSEDYEKASDHFRSALELAEELSQQDLIAMARYSLGFNEFQRGNYREAIHYGELVAAQENKNLATMAENHEMLAGAYAALNDFEQGYGHSVLAKKYDDSLYNEQRITLSSELEAKYQNEKNQKEIASLNAAREINILKLQKQRSERIYLIGGAILVFLLGIVIWNRYRIKARTNKKLREMDQVKSRFFANISHEFRTPLTLILGPLQELQKKDFHGDKQSLYQVMQRNSRGLLHMVDQLLDLSKIESDKMVLQAVKTDLRTFLKPVTAAYESLAQSREIRFDFKMEDDIDLYIDPEKMEKILHNILSNAFKFTGKGGSITLSAGVSDFTQKQQAQVSIKDTGIGIAPQELSRIFDRFFQAGNGSAQQYKGTGIGLALTKELVTLHHGEIDVSSVSGQGSCFTILLPMGKAHLSRSELFVPANSPAPAEPGIISGSSFPATESRHSGSTISRSTISGRKKSPAGETRTPEGAETEHGLPQLLIVEDNIDMQAFLGQILKPHYRVSAASNGLEGLEKARELQPDLLLSDVMMPEMDGIELCRRLKLDENTSHIPVILLTARSGKIPRIEGLETGADDYLTKPFDADELLVLLKNRIRQRALLRERFSREITLQPKDITITSADERFLQKAMDIVESNMGNFEFNVQAFIEQIGLGRTQVERKLKALTGQTPVEFIRLLRLKRAAQKIAGKEDSISQIAYSVGFNNLSYFAKCFKEQFGESPSAWSKQPA</sequence>
<dbReference type="SMART" id="SM00342">
    <property type="entry name" value="HTH_ARAC"/>
    <property type="match status" value="1"/>
</dbReference>
<dbReference type="SMART" id="SM00448">
    <property type="entry name" value="REC"/>
    <property type="match status" value="1"/>
</dbReference>
<evidence type="ECO:0000256" key="8">
    <source>
        <dbReference type="ARBA" id="ARBA00023012"/>
    </source>
</evidence>
<keyword evidence="15" id="KW-1133">Transmembrane helix</keyword>
<evidence type="ECO:0000256" key="3">
    <source>
        <dbReference type="ARBA" id="ARBA00022553"/>
    </source>
</evidence>
<evidence type="ECO:0000256" key="7">
    <source>
        <dbReference type="ARBA" id="ARBA00022840"/>
    </source>
</evidence>
<dbReference type="InterPro" id="IPR036890">
    <property type="entry name" value="HATPase_C_sf"/>
</dbReference>
<dbReference type="Gene3D" id="1.25.40.10">
    <property type="entry name" value="Tetratricopeptide repeat domain"/>
    <property type="match status" value="1"/>
</dbReference>
<dbReference type="InterPro" id="IPR001789">
    <property type="entry name" value="Sig_transdc_resp-reg_receiver"/>
</dbReference>
<dbReference type="InterPro" id="IPR018062">
    <property type="entry name" value="HTH_AraC-typ_CS"/>
</dbReference>
<dbReference type="Pfam" id="PF13424">
    <property type="entry name" value="TPR_12"/>
    <property type="match status" value="2"/>
</dbReference>
<protein>
    <recommendedName>
        <fullName evidence="2">histidine kinase</fullName>
        <ecNumber evidence="2">2.7.13.3</ecNumber>
    </recommendedName>
</protein>
<evidence type="ECO:0000256" key="9">
    <source>
        <dbReference type="ARBA" id="ARBA00023015"/>
    </source>
</evidence>
<dbReference type="PROSITE" id="PS50109">
    <property type="entry name" value="HIS_KIN"/>
    <property type="match status" value="1"/>
</dbReference>
<evidence type="ECO:0000256" key="4">
    <source>
        <dbReference type="ARBA" id="ARBA00022679"/>
    </source>
</evidence>
<feature type="domain" description="Response regulatory" evidence="18">
    <location>
        <begin position="728"/>
        <end position="843"/>
    </location>
</feature>
<dbReference type="EMBL" id="SMAD01000001">
    <property type="protein sequence ID" value="TCS90397.1"/>
    <property type="molecule type" value="Genomic_DNA"/>
</dbReference>
<evidence type="ECO:0000256" key="14">
    <source>
        <dbReference type="SAM" id="MobiDB-lite"/>
    </source>
</evidence>
<dbReference type="Pfam" id="PF00072">
    <property type="entry name" value="Response_reg"/>
    <property type="match status" value="1"/>
</dbReference>
<dbReference type="Gene3D" id="3.30.565.10">
    <property type="entry name" value="Histidine kinase-like ATPase, C-terminal domain"/>
    <property type="match status" value="1"/>
</dbReference>
<reference evidence="19 20" key="1">
    <citation type="submission" date="2019-03" db="EMBL/GenBank/DDBJ databases">
        <title>Genomic Encyclopedia of Type Strains, Phase IV (KMG-IV): sequencing the most valuable type-strain genomes for metagenomic binning, comparative biology and taxonomic classification.</title>
        <authorList>
            <person name="Goeker M."/>
        </authorList>
    </citation>
    <scope>NUCLEOTIDE SEQUENCE [LARGE SCALE GENOMIC DNA]</scope>
    <source>
        <strain evidence="19 20">DSM 21100</strain>
    </source>
</reference>
<proteinExistence type="predicted"/>
<dbReference type="GO" id="GO:0043565">
    <property type="term" value="F:sequence-specific DNA binding"/>
    <property type="evidence" value="ECO:0007669"/>
    <property type="project" value="InterPro"/>
</dbReference>
<keyword evidence="10" id="KW-0238">DNA-binding</keyword>
<dbReference type="SMART" id="SM00387">
    <property type="entry name" value="HATPase_c"/>
    <property type="match status" value="1"/>
</dbReference>
<dbReference type="InterPro" id="IPR009057">
    <property type="entry name" value="Homeodomain-like_sf"/>
</dbReference>
<feature type="transmembrane region" description="Helical" evidence="15">
    <location>
        <begin position="396"/>
        <end position="416"/>
    </location>
</feature>
<dbReference type="InterPro" id="IPR019734">
    <property type="entry name" value="TPR_rpt"/>
</dbReference>
<dbReference type="InterPro" id="IPR011006">
    <property type="entry name" value="CheY-like_superfamily"/>
</dbReference>
<keyword evidence="11" id="KW-0804">Transcription</keyword>
<keyword evidence="15" id="KW-0472">Membrane</keyword>
<feature type="repeat" description="TPR" evidence="13">
    <location>
        <begin position="238"/>
        <end position="271"/>
    </location>
</feature>
<dbReference type="FunFam" id="1.10.287.130:FF:000045">
    <property type="entry name" value="Two-component system sensor histidine kinase/response regulator"/>
    <property type="match status" value="1"/>
</dbReference>
<dbReference type="SUPFAM" id="SSF47384">
    <property type="entry name" value="Homodimeric domain of signal transducing histidine kinase"/>
    <property type="match status" value="1"/>
</dbReference>
<dbReference type="AlphaFoldDB" id="A0A4R3KX48"/>
<keyword evidence="4" id="KW-0808">Transferase</keyword>
<evidence type="ECO:0000313" key="19">
    <source>
        <dbReference type="EMBL" id="TCS90397.1"/>
    </source>
</evidence>
<dbReference type="GO" id="GO:0000155">
    <property type="term" value="F:phosphorelay sensor kinase activity"/>
    <property type="evidence" value="ECO:0007669"/>
    <property type="project" value="InterPro"/>
</dbReference>
<dbReference type="Pfam" id="PF00512">
    <property type="entry name" value="HisKA"/>
    <property type="match status" value="1"/>
</dbReference>
<dbReference type="PROSITE" id="PS00041">
    <property type="entry name" value="HTH_ARAC_FAMILY_1"/>
    <property type="match status" value="1"/>
</dbReference>
<dbReference type="CDD" id="cd17574">
    <property type="entry name" value="REC_OmpR"/>
    <property type="match status" value="1"/>
</dbReference>
<organism evidence="19 20">
    <name type="scientific">Anseongella ginsenosidimutans</name>
    <dbReference type="NCBI Taxonomy" id="496056"/>
    <lineage>
        <taxon>Bacteria</taxon>
        <taxon>Pseudomonadati</taxon>
        <taxon>Bacteroidota</taxon>
        <taxon>Sphingobacteriia</taxon>
        <taxon>Sphingobacteriales</taxon>
        <taxon>Sphingobacteriaceae</taxon>
        <taxon>Anseongella</taxon>
    </lineage>
</organism>
<evidence type="ECO:0000256" key="5">
    <source>
        <dbReference type="ARBA" id="ARBA00022741"/>
    </source>
</evidence>
<name>A0A4R3KX48_9SPHI</name>
<dbReference type="PRINTS" id="PR00344">
    <property type="entry name" value="BCTRLSENSOR"/>
</dbReference>
<dbReference type="SUPFAM" id="SSF46689">
    <property type="entry name" value="Homeodomain-like"/>
    <property type="match status" value="1"/>
</dbReference>
<dbReference type="InterPro" id="IPR011990">
    <property type="entry name" value="TPR-like_helical_dom_sf"/>
</dbReference>
<feature type="repeat" description="TPR" evidence="13">
    <location>
        <begin position="198"/>
        <end position="231"/>
    </location>
</feature>
<dbReference type="InterPro" id="IPR003661">
    <property type="entry name" value="HisK_dim/P_dom"/>
</dbReference>
<evidence type="ECO:0000256" key="11">
    <source>
        <dbReference type="ARBA" id="ARBA00023163"/>
    </source>
</evidence>
<evidence type="ECO:0000256" key="2">
    <source>
        <dbReference type="ARBA" id="ARBA00012438"/>
    </source>
</evidence>
<keyword evidence="5" id="KW-0547">Nucleotide-binding</keyword>
<evidence type="ECO:0000259" key="17">
    <source>
        <dbReference type="PROSITE" id="PS50109"/>
    </source>
</evidence>
<evidence type="ECO:0000256" key="1">
    <source>
        <dbReference type="ARBA" id="ARBA00000085"/>
    </source>
</evidence>
<dbReference type="Pfam" id="PF12833">
    <property type="entry name" value="HTH_18"/>
    <property type="match status" value="1"/>
</dbReference>
<dbReference type="Gene3D" id="3.40.50.2300">
    <property type="match status" value="1"/>
</dbReference>
<dbReference type="Pfam" id="PF02518">
    <property type="entry name" value="HATPase_c"/>
    <property type="match status" value="1"/>
</dbReference>
<dbReference type="GO" id="GO:0003700">
    <property type="term" value="F:DNA-binding transcription factor activity"/>
    <property type="evidence" value="ECO:0007669"/>
    <property type="project" value="InterPro"/>
</dbReference>
<dbReference type="Gene3D" id="1.10.10.60">
    <property type="entry name" value="Homeodomain-like"/>
    <property type="match status" value="1"/>
</dbReference>
<dbReference type="PROSITE" id="PS50005">
    <property type="entry name" value="TPR"/>
    <property type="match status" value="3"/>
</dbReference>
<dbReference type="PANTHER" id="PTHR43547">
    <property type="entry name" value="TWO-COMPONENT HISTIDINE KINASE"/>
    <property type="match status" value="1"/>
</dbReference>
<dbReference type="CDD" id="cd16922">
    <property type="entry name" value="HATPase_EvgS-ArcB-TorS-like"/>
    <property type="match status" value="1"/>
</dbReference>
<dbReference type="Gene3D" id="1.10.287.130">
    <property type="match status" value="1"/>
</dbReference>
<dbReference type="InterPro" id="IPR005467">
    <property type="entry name" value="His_kinase_dom"/>
</dbReference>
<gene>
    <name evidence="19" type="ORF">EDD80_101597</name>
</gene>
<feature type="domain" description="Histidine kinase" evidence="17">
    <location>
        <begin position="439"/>
        <end position="658"/>
    </location>
</feature>
<dbReference type="SUPFAM" id="SSF52172">
    <property type="entry name" value="CheY-like"/>
    <property type="match status" value="1"/>
</dbReference>